<keyword evidence="2" id="KW-1185">Reference proteome</keyword>
<evidence type="ECO:0000313" key="1">
    <source>
        <dbReference type="EMBL" id="MDC7683280.1"/>
    </source>
</evidence>
<evidence type="ECO:0000313" key="2">
    <source>
        <dbReference type="Proteomes" id="UP001214854"/>
    </source>
</evidence>
<dbReference type="InterPro" id="IPR008861">
    <property type="entry name" value="GpX-like"/>
</dbReference>
<accession>A0ABT5HT95</accession>
<sequence length="73" mass="8025">MASTFTAAAHKNETLDALVWRVLKRGSPVVEQVLQINRDIASIATALPEGQIVTLPVLKVETVKTTEIVQLWD</sequence>
<reference evidence="1 2" key="1">
    <citation type="submission" date="2023-01" db="EMBL/GenBank/DDBJ databases">
        <title>Novel species of the genus Asticcacaulis isolated from rivers.</title>
        <authorList>
            <person name="Lu H."/>
        </authorList>
    </citation>
    <scope>NUCLEOTIDE SEQUENCE [LARGE SCALE GENOMIC DNA]</scope>
    <source>
        <strain evidence="1 2">BYS171W</strain>
    </source>
</reference>
<comment type="caution">
    <text evidence="1">The sequence shown here is derived from an EMBL/GenBank/DDBJ whole genome shotgun (WGS) entry which is preliminary data.</text>
</comment>
<protein>
    <submittedName>
        <fullName evidence="1">Tail protein X</fullName>
    </submittedName>
</protein>
<name>A0ABT5HT95_9CAUL</name>
<gene>
    <name evidence="1" type="ORF">PQU92_08325</name>
</gene>
<dbReference type="Pfam" id="PF05489">
    <property type="entry name" value="Phage_tail_X"/>
    <property type="match status" value="1"/>
</dbReference>
<dbReference type="Proteomes" id="UP001214854">
    <property type="component" value="Unassembled WGS sequence"/>
</dbReference>
<proteinExistence type="predicted"/>
<dbReference type="EMBL" id="JAQQKX010000005">
    <property type="protein sequence ID" value="MDC7683280.1"/>
    <property type="molecule type" value="Genomic_DNA"/>
</dbReference>
<dbReference type="RefSeq" id="WP_272747754.1">
    <property type="nucleotide sequence ID" value="NZ_JAQQKX010000005.1"/>
</dbReference>
<organism evidence="1 2">
    <name type="scientific">Asticcacaulis aquaticus</name>
    <dbReference type="NCBI Taxonomy" id="2984212"/>
    <lineage>
        <taxon>Bacteria</taxon>
        <taxon>Pseudomonadati</taxon>
        <taxon>Pseudomonadota</taxon>
        <taxon>Alphaproteobacteria</taxon>
        <taxon>Caulobacterales</taxon>
        <taxon>Caulobacteraceae</taxon>
        <taxon>Asticcacaulis</taxon>
    </lineage>
</organism>